<evidence type="ECO:0000313" key="4">
    <source>
        <dbReference type="Proteomes" id="UP001292094"/>
    </source>
</evidence>
<dbReference type="InterPro" id="IPR003598">
    <property type="entry name" value="Ig_sub2"/>
</dbReference>
<sequence length="341" mass="36475">LPRPSVVWFKDTHLLDSYMESQSGTLWNSIAAPPPLLSPNITFINTNNNNNMKNDNNAILPEAPLTTTITAPSGSLSIASGKSEAKTVEPYNTVTLGPLTRNDLKLLLTCEASNNNLTLPTSLVVMVDMNLPPLSVVIRAPDLPLTAGREYQVVCETSSDGNLTSSSLSFLPRPGDDGSSLRCQAETRAANQATLHDHLSLTVHYLPTAAANFGSSLDEDNIKEGDDVYFECAITANPRVSHVSWRHNNAVLEHNITGGVIVSNQSLVLQGVTRGQAGRYSCHAHNPVGDGASNTLRLDVKSNPCNPLAPSPPPKSRNSRLTLNLTTTPSSNPHPPEPPVS</sequence>
<organism evidence="3 4">
    <name type="scientific">Petrolisthes manimaculis</name>
    <dbReference type="NCBI Taxonomy" id="1843537"/>
    <lineage>
        <taxon>Eukaryota</taxon>
        <taxon>Metazoa</taxon>
        <taxon>Ecdysozoa</taxon>
        <taxon>Arthropoda</taxon>
        <taxon>Crustacea</taxon>
        <taxon>Multicrustacea</taxon>
        <taxon>Malacostraca</taxon>
        <taxon>Eumalacostraca</taxon>
        <taxon>Eucarida</taxon>
        <taxon>Decapoda</taxon>
        <taxon>Pleocyemata</taxon>
        <taxon>Anomura</taxon>
        <taxon>Galatheoidea</taxon>
        <taxon>Porcellanidae</taxon>
        <taxon>Petrolisthes</taxon>
    </lineage>
</organism>
<dbReference type="SUPFAM" id="SSF48726">
    <property type="entry name" value="Immunoglobulin"/>
    <property type="match status" value="2"/>
</dbReference>
<feature type="region of interest" description="Disordered" evidence="1">
    <location>
        <begin position="301"/>
        <end position="341"/>
    </location>
</feature>
<proteinExistence type="predicted"/>
<evidence type="ECO:0000259" key="2">
    <source>
        <dbReference type="PROSITE" id="PS50835"/>
    </source>
</evidence>
<accession>A0AAE1P339</accession>
<dbReference type="PROSITE" id="PS50835">
    <property type="entry name" value="IG_LIKE"/>
    <property type="match status" value="1"/>
</dbReference>
<reference evidence="3" key="1">
    <citation type="submission" date="2023-11" db="EMBL/GenBank/DDBJ databases">
        <title>Genome assemblies of two species of porcelain crab, Petrolisthes cinctipes and Petrolisthes manimaculis (Anomura: Porcellanidae).</title>
        <authorList>
            <person name="Angst P."/>
        </authorList>
    </citation>
    <scope>NUCLEOTIDE SEQUENCE</scope>
    <source>
        <strain evidence="3">PB745_02</strain>
        <tissue evidence="3">Gill</tissue>
    </source>
</reference>
<dbReference type="InterPro" id="IPR003599">
    <property type="entry name" value="Ig_sub"/>
</dbReference>
<dbReference type="Pfam" id="PF13927">
    <property type="entry name" value="Ig_3"/>
    <property type="match status" value="1"/>
</dbReference>
<dbReference type="PANTHER" id="PTHR23278">
    <property type="entry name" value="SIDESTEP PROTEIN"/>
    <property type="match status" value="1"/>
</dbReference>
<dbReference type="SMART" id="SM00408">
    <property type="entry name" value="IGc2"/>
    <property type="match status" value="1"/>
</dbReference>
<dbReference type="InterPro" id="IPR036179">
    <property type="entry name" value="Ig-like_dom_sf"/>
</dbReference>
<evidence type="ECO:0000313" key="3">
    <source>
        <dbReference type="EMBL" id="KAK4301230.1"/>
    </source>
</evidence>
<feature type="compositionally biased region" description="Low complexity" evidence="1">
    <location>
        <begin position="319"/>
        <end position="331"/>
    </location>
</feature>
<dbReference type="InterPro" id="IPR007110">
    <property type="entry name" value="Ig-like_dom"/>
</dbReference>
<dbReference type="EMBL" id="JAWZYT010002905">
    <property type="protein sequence ID" value="KAK4301230.1"/>
    <property type="molecule type" value="Genomic_DNA"/>
</dbReference>
<feature type="domain" description="Ig-like" evidence="2">
    <location>
        <begin position="207"/>
        <end position="299"/>
    </location>
</feature>
<dbReference type="InterPro" id="IPR013783">
    <property type="entry name" value="Ig-like_fold"/>
</dbReference>
<comment type="caution">
    <text evidence="3">The sequence shown here is derived from an EMBL/GenBank/DDBJ whole genome shotgun (WGS) entry which is preliminary data.</text>
</comment>
<dbReference type="Proteomes" id="UP001292094">
    <property type="component" value="Unassembled WGS sequence"/>
</dbReference>
<feature type="compositionally biased region" description="Pro residues" evidence="1">
    <location>
        <begin position="332"/>
        <end position="341"/>
    </location>
</feature>
<evidence type="ECO:0000256" key="1">
    <source>
        <dbReference type="SAM" id="MobiDB-lite"/>
    </source>
</evidence>
<dbReference type="PANTHER" id="PTHR23278:SF19">
    <property type="entry name" value="OBSCURIN"/>
    <property type="match status" value="1"/>
</dbReference>
<dbReference type="SMART" id="SM00409">
    <property type="entry name" value="IG"/>
    <property type="match status" value="1"/>
</dbReference>
<protein>
    <recommendedName>
        <fullName evidence="2">Ig-like domain-containing protein</fullName>
    </recommendedName>
</protein>
<feature type="non-terminal residue" evidence="3">
    <location>
        <position position="341"/>
    </location>
</feature>
<gene>
    <name evidence="3" type="ORF">Pmani_026617</name>
</gene>
<dbReference type="AlphaFoldDB" id="A0AAE1P339"/>
<keyword evidence="4" id="KW-1185">Reference proteome</keyword>
<dbReference type="Gene3D" id="2.60.40.10">
    <property type="entry name" value="Immunoglobulins"/>
    <property type="match status" value="2"/>
</dbReference>
<name>A0AAE1P339_9EUCA</name>